<dbReference type="PROSITE" id="PS51737">
    <property type="entry name" value="RECOMBINASE_DNA_BIND"/>
    <property type="match status" value="1"/>
</dbReference>
<dbReference type="PROSITE" id="PS50110">
    <property type="entry name" value="RESPONSE_REGULATORY"/>
    <property type="match status" value="1"/>
</dbReference>
<dbReference type="InterPro" id="IPR028098">
    <property type="entry name" value="Glyco_trans_4-like_N"/>
</dbReference>
<feature type="region of interest" description="Disordered" evidence="6">
    <location>
        <begin position="531"/>
        <end position="557"/>
    </location>
</feature>
<evidence type="ECO:0000256" key="6">
    <source>
        <dbReference type="SAM" id="MobiDB-lite"/>
    </source>
</evidence>
<dbReference type="SUPFAM" id="SSF46894">
    <property type="entry name" value="C-terminal effector domain of the bipartite response regulators"/>
    <property type="match status" value="1"/>
</dbReference>
<dbReference type="SUPFAM" id="SSF52172">
    <property type="entry name" value="CheY-like"/>
    <property type="match status" value="1"/>
</dbReference>
<name>A0A914CG79_9BILA</name>
<feature type="domain" description="Response regulatory" evidence="9">
    <location>
        <begin position="2379"/>
        <end position="2498"/>
    </location>
</feature>
<evidence type="ECO:0000259" key="10">
    <source>
        <dbReference type="PROSITE" id="PS51736"/>
    </source>
</evidence>
<evidence type="ECO:0000256" key="4">
    <source>
        <dbReference type="ARBA" id="ARBA00023125"/>
    </source>
</evidence>
<feature type="transmembrane region" description="Helical" evidence="7">
    <location>
        <begin position="1809"/>
        <end position="1826"/>
    </location>
</feature>
<dbReference type="CDD" id="cd03506">
    <property type="entry name" value="Delta6-FADS-like"/>
    <property type="match status" value="1"/>
</dbReference>
<dbReference type="InterPro" id="IPR038109">
    <property type="entry name" value="DNA_bind_recomb_sf"/>
</dbReference>
<dbReference type="Pfam" id="PF07730">
    <property type="entry name" value="HisKA_3"/>
    <property type="match status" value="1"/>
</dbReference>
<organism evidence="12 13">
    <name type="scientific">Acrobeloides nanus</name>
    <dbReference type="NCBI Taxonomy" id="290746"/>
    <lineage>
        <taxon>Eukaryota</taxon>
        <taxon>Metazoa</taxon>
        <taxon>Ecdysozoa</taxon>
        <taxon>Nematoda</taxon>
        <taxon>Chromadorea</taxon>
        <taxon>Rhabditida</taxon>
        <taxon>Tylenchina</taxon>
        <taxon>Cephalobomorpha</taxon>
        <taxon>Cephaloboidea</taxon>
        <taxon>Cephalobidae</taxon>
        <taxon>Acrobeloides</taxon>
    </lineage>
</organism>
<feature type="transmembrane region" description="Helical" evidence="7">
    <location>
        <begin position="2120"/>
        <end position="2142"/>
    </location>
</feature>
<dbReference type="PROSITE" id="PS50043">
    <property type="entry name" value="HTH_LUXR_2"/>
    <property type="match status" value="1"/>
</dbReference>
<protein>
    <submittedName>
        <fullName evidence="13">D-inositol 3-phosphate glycosyltransferase</fullName>
    </submittedName>
</protein>
<dbReference type="PRINTS" id="PR00038">
    <property type="entry name" value="HTHLUXR"/>
</dbReference>
<dbReference type="CDD" id="cd00338">
    <property type="entry name" value="Ser_Recombinase"/>
    <property type="match status" value="2"/>
</dbReference>
<dbReference type="GO" id="GO:0000150">
    <property type="term" value="F:DNA strand exchange activity"/>
    <property type="evidence" value="ECO:0007669"/>
    <property type="project" value="InterPro"/>
</dbReference>
<dbReference type="InterPro" id="IPR058245">
    <property type="entry name" value="NreC/VraR/RcsB-like_REC"/>
</dbReference>
<dbReference type="Gene3D" id="2.115.10.20">
    <property type="entry name" value="Glycosyl hydrolase domain, family 43"/>
    <property type="match status" value="1"/>
</dbReference>
<feature type="compositionally biased region" description="Basic and acidic residues" evidence="6">
    <location>
        <begin position="1197"/>
        <end position="1212"/>
    </location>
</feature>
<dbReference type="WBParaSite" id="ACRNAN_scaffold1049.g15704.t1">
    <property type="protein sequence ID" value="ACRNAN_scaffold1049.g15704.t1"/>
    <property type="gene ID" value="ACRNAN_scaffold1049.g15704"/>
</dbReference>
<dbReference type="SUPFAM" id="SSF53756">
    <property type="entry name" value="UDP-Glycosyltransferase/glycogen phosphorylase"/>
    <property type="match status" value="2"/>
</dbReference>
<evidence type="ECO:0000259" key="11">
    <source>
        <dbReference type="PROSITE" id="PS51737"/>
    </source>
</evidence>
<dbReference type="SMART" id="SM00448">
    <property type="entry name" value="REC"/>
    <property type="match status" value="1"/>
</dbReference>
<dbReference type="Gene3D" id="3.90.1750.20">
    <property type="entry name" value="Putative Large Serine Recombinase, Chain B, Domain 2"/>
    <property type="match status" value="2"/>
</dbReference>
<dbReference type="InterPro" id="IPR023296">
    <property type="entry name" value="Glyco_hydro_beta-prop_sf"/>
</dbReference>
<evidence type="ECO:0000259" key="9">
    <source>
        <dbReference type="PROSITE" id="PS50110"/>
    </source>
</evidence>
<dbReference type="CDD" id="cd17535">
    <property type="entry name" value="REC_NarL-like"/>
    <property type="match status" value="1"/>
</dbReference>
<feature type="transmembrane region" description="Helical" evidence="7">
    <location>
        <begin position="1747"/>
        <end position="1769"/>
    </location>
</feature>
<dbReference type="Pfam" id="PF00072">
    <property type="entry name" value="Response_reg"/>
    <property type="match status" value="1"/>
</dbReference>
<feature type="transmembrane region" description="Helical" evidence="7">
    <location>
        <begin position="1908"/>
        <end position="1926"/>
    </location>
</feature>
<dbReference type="GO" id="GO:0000155">
    <property type="term" value="F:phosphorelay sensor kinase activity"/>
    <property type="evidence" value="ECO:0007669"/>
    <property type="project" value="InterPro"/>
</dbReference>
<dbReference type="Pfam" id="PF00196">
    <property type="entry name" value="GerE"/>
    <property type="match status" value="1"/>
</dbReference>
<dbReference type="Gene3D" id="3.40.50.2300">
    <property type="match status" value="1"/>
</dbReference>
<keyword evidence="7" id="KW-0472">Membrane</keyword>
<feature type="transmembrane region" description="Helical" evidence="7">
    <location>
        <begin position="1932"/>
        <end position="1952"/>
    </location>
</feature>
<keyword evidence="4" id="KW-0238">DNA-binding</keyword>
<feature type="domain" description="HTH luxR-type" evidence="8">
    <location>
        <begin position="2525"/>
        <end position="2586"/>
    </location>
</feature>
<evidence type="ECO:0000256" key="5">
    <source>
        <dbReference type="PROSITE-ProRule" id="PRU00169"/>
    </source>
</evidence>
<dbReference type="SMART" id="SM00857">
    <property type="entry name" value="Resolvase"/>
    <property type="match status" value="2"/>
</dbReference>
<accession>A0A914CG79</accession>
<dbReference type="Pfam" id="PF07508">
    <property type="entry name" value="Recombinase"/>
    <property type="match status" value="2"/>
</dbReference>
<feature type="compositionally biased region" description="Basic and acidic residues" evidence="6">
    <location>
        <begin position="2696"/>
        <end position="2722"/>
    </location>
</feature>
<dbReference type="InterPro" id="IPR011006">
    <property type="entry name" value="CheY-like_superfamily"/>
</dbReference>
<dbReference type="Gene3D" id="6.10.250.2870">
    <property type="match status" value="1"/>
</dbReference>
<feature type="compositionally biased region" description="Basic and acidic residues" evidence="6">
    <location>
        <begin position="2632"/>
        <end position="2664"/>
    </location>
</feature>
<keyword evidence="7" id="KW-1133">Transmembrane helix</keyword>
<dbReference type="PROSITE" id="PS51736">
    <property type="entry name" value="RECOMBINASES_3"/>
    <property type="match status" value="2"/>
</dbReference>
<dbReference type="InterPro" id="IPR006119">
    <property type="entry name" value="Resolv_N"/>
</dbReference>
<feature type="transmembrane region" description="Helical" evidence="7">
    <location>
        <begin position="2093"/>
        <end position="2113"/>
    </location>
</feature>
<feature type="region of interest" description="Disordered" evidence="6">
    <location>
        <begin position="1179"/>
        <end position="1225"/>
    </location>
</feature>
<feature type="transmembrane region" description="Helical" evidence="7">
    <location>
        <begin position="1775"/>
        <end position="1797"/>
    </location>
</feature>
<dbReference type="Pfam" id="PF00534">
    <property type="entry name" value="Glycos_transf_1"/>
    <property type="match status" value="1"/>
</dbReference>
<dbReference type="Pfam" id="PF13439">
    <property type="entry name" value="Glyco_transf_4"/>
    <property type="match status" value="1"/>
</dbReference>
<feature type="region of interest" description="Disordered" evidence="6">
    <location>
        <begin position="3499"/>
        <end position="3520"/>
    </location>
</feature>
<feature type="modified residue" description="4-aspartylphosphate" evidence="5">
    <location>
        <position position="2430"/>
    </location>
</feature>
<keyword evidence="7" id="KW-0812">Transmembrane</keyword>
<dbReference type="InterPro" id="IPR036162">
    <property type="entry name" value="Resolvase-like_N_sf"/>
</dbReference>
<dbReference type="Gene3D" id="3.40.50.1390">
    <property type="entry name" value="Resolvase, N-terminal catalytic domain"/>
    <property type="match status" value="2"/>
</dbReference>
<feature type="transmembrane region" description="Helical" evidence="7">
    <location>
        <begin position="2065"/>
        <end position="2087"/>
    </location>
</feature>
<dbReference type="InterPro" id="IPR007184">
    <property type="entry name" value="Mannoside_phosphorylase"/>
</dbReference>
<dbReference type="Pfam" id="PF00487">
    <property type="entry name" value="FA_desaturase"/>
    <property type="match status" value="1"/>
</dbReference>
<feature type="domain" description="Resolvase/invertase-type recombinase catalytic" evidence="10">
    <location>
        <begin position="3535"/>
        <end position="3683"/>
    </location>
</feature>
<evidence type="ECO:0000259" key="8">
    <source>
        <dbReference type="PROSITE" id="PS50043"/>
    </source>
</evidence>
<evidence type="ECO:0000313" key="12">
    <source>
        <dbReference type="Proteomes" id="UP000887540"/>
    </source>
</evidence>
<keyword evidence="2" id="KW-0328">Glycosyltransferase</keyword>
<feature type="transmembrane region" description="Helical" evidence="7">
    <location>
        <begin position="2162"/>
        <end position="2183"/>
    </location>
</feature>
<dbReference type="CDD" id="cd18613">
    <property type="entry name" value="GH130"/>
    <property type="match status" value="1"/>
</dbReference>
<dbReference type="Pfam" id="PF00239">
    <property type="entry name" value="Resolvase"/>
    <property type="match status" value="2"/>
</dbReference>
<evidence type="ECO:0000256" key="1">
    <source>
        <dbReference type="ARBA" id="ARBA00022553"/>
    </source>
</evidence>
<dbReference type="GO" id="GO:0016757">
    <property type="term" value="F:glycosyltransferase activity"/>
    <property type="evidence" value="ECO:0007669"/>
    <property type="project" value="UniProtKB-KW"/>
</dbReference>
<dbReference type="SMART" id="SM00421">
    <property type="entry name" value="HTH_LUXR"/>
    <property type="match status" value="1"/>
</dbReference>
<reference evidence="13" key="1">
    <citation type="submission" date="2022-11" db="UniProtKB">
        <authorList>
            <consortium name="WormBaseParasite"/>
        </authorList>
    </citation>
    <scope>IDENTIFICATION</scope>
</reference>
<dbReference type="GO" id="GO:0006355">
    <property type="term" value="P:regulation of DNA-templated transcription"/>
    <property type="evidence" value="ECO:0007669"/>
    <property type="project" value="InterPro"/>
</dbReference>
<dbReference type="InterPro" id="IPR001789">
    <property type="entry name" value="Sig_transdc_resp-reg_receiver"/>
</dbReference>
<keyword evidence="3" id="KW-0808">Transferase</keyword>
<dbReference type="Pfam" id="PF13692">
    <property type="entry name" value="Glyco_trans_1_4"/>
    <property type="match status" value="1"/>
</dbReference>
<evidence type="ECO:0000256" key="3">
    <source>
        <dbReference type="ARBA" id="ARBA00022679"/>
    </source>
</evidence>
<evidence type="ECO:0000313" key="13">
    <source>
        <dbReference type="WBParaSite" id="ACRNAN_scaffold1049.g15704.t1"/>
    </source>
</evidence>
<dbReference type="InterPro" id="IPR005804">
    <property type="entry name" value="FA_desaturase_dom"/>
</dbReference>
<feature type="domain" description="Resolvase/invertase-type recombinase catalytic" evidence="10">
    <location>
        <begin position="3046"/>
        <end position="3193"/>
    </location>
</feature>
<dbReference type="InterPro" id="IPR011109">
    <property type="entry name" value="DNA_bind_recombinase_dom"/>
</dbReference>
<sequence length="3981" mass="435510">MKTQTRTSGPDAATLGLGSVLVGSLPAALMTDEAPDRYTVEAVFTRRPERDEVTQILDGGTRDFLARAGFPTVEVTVSDRRLEIANTNLEELRDGLAGVLADRLAEISEAVRAGREAAAARFQHAAASEQIRAAAVATLAESVKFRITADAEAPHGSFLDQADLDASYRAQIDEWADDGAFPAGRAGMVLKMGMLAPVAWRTPPEHYGPWERVTSLLTEGLVRRGVEVTLFATANSVTDAVLDAVVPHGYEADASMDGRVWEALHVAHAMARSEEFDIVHNQVDWLPLAFSAQWRAPMVTTVHGFSGAAILPAYRASSSAFVSISDSDRSPDLTYAATVHHGVDAAELPLVASPDDYLVSFGRIHPDKGTARAIEIARRAGRRLMICGIVHDREYFASEVEPHIDGDRVVFRGSVGSAERAQVLGNATALLHPIAFDEPFGLSVVEAMMCGTPVIAYRRGSMREVIDEGVTGRTVTTLDQAVAAVEKVAMLDRRDVHERAVARFGVERMVEDYLQVYDQGHSAGYFRTLGVDRITPPSPRSHEGCRRQTSRHRPKTSSLGHIEERVAVTHYGFLSTYPPTRCGLATFTESLARALTASPVDHADIVRVLDAPERAASPGPGVSSQVRADLIAGDVRSRSAAASMLNDCDVAIVQHEYGIYGGEDGDEILDVLTAMTVPTIAVLHTVLPSPTPHQRLVLSQVCARASVTVVMTSGARDTLVEHYSVDPSLVHVIPHGVTNLAVAAAAPRSRRRVLTWGLISPGKGIEWGIRAIAQLTDLSPEVEYVVAGQTHPKVLAHAGDGYRSGLAHLVSELGVGPSVHLDGRYLEGDELAALLSSTDVVLLPYDSRDQATSGVLVEAVAAGIPVVATGFPHAVELLSGGAGIIVAHEDPRSIASALRTILTGDGIARRMRAVALQDADDMTWSAHLRALTDHRGVFEHALLDTPRREHGYCVDDVARALIVVVREPDHDPELQRLGEIYLGFLEAAIGTDGLAHNRMDEHGEWTDEPSMGDWWGRLLWGLGTAAARAPDAHIRARALHAFDRAAQQESQDLRTIAFAALGASEVASRHPDDMPARHLLRELIDAIPQSTDTDWPWPEPRLRYANASIAEALIAAGGRLGDDEAVGRGLTLLEFLLSVETSADRLSVTGHGGRGPDDVGPLFDQQPIEVAAIADASARAFEQTDDDRLRRARTRRPQREPRGRINVGRDQHASTGAPRRRTGGHMTLVRMHSAELRPEPDRVIGQLFLPGEESADTHSRASDIVSRVLALPERETEEIAARLIQHFSSRHPDVRALFLASADAVSSRLAGPVEITDSRRIVLGASFTAEFALEGAALCNPSAVEHPDQSGMGPGQLRVAIALRAIGEGHLSSIEFAEAVIGPGTTWTFHDRRRPPWRPQVSAGAWSVAHFRAAAAHEGVLNETSHAVLRELPTRFSTPDIDTAATLIPSELSSRADTRRQIDALRVIASSAYRAGFPLDTELSQRVLSPVAAEEHRGMEDARFVRFTDTDGSTHYRATYTAYDGRDIAPRLIITPDLRDFRVHRLVGDGAQNKGMAMFPRPVDGRYLALSRTGGENISLAESDDGVIWTQAGRVHGPQEAWEIVQTGNCGPPLETEQGWIVLTHGVGPMRTYALGALLLDLHNPTKVLGRTSTPILEPHSGRRDGYVPNVAYSCGGIIHEGVLWIPIGIADSRIGVCSSGPSPRIRATRPRRVGAGEAHERNASEYSELAATIKEMGLMKRRPGWYLARCLILLAAYVGGFMALFALGSSPWQLLVGAYFAVLFTQTAFLAHDGAHKQIFASGIRNEWFSRVVGNLLVGLSYGWWMNKHSRHHANPNKMGKDGDIKPGVIVFTTEDASQHHGWRAAVMSKQHWFFFPILTLAGADLHVNAVKAVLGGEQVKARGVEATLLAIRLIGFPALVIIAAGPLMGLAFMAVQVALFGIYMGGSFAPNHKGMAILPKDFSIDFLRRQTLTSRNISGGPVVATGMGGLNFQIEHHLFPSMPSVNLRRARPVVREFCRERDVRYTETTLVESYRIVLRYLQRVGLKHADPMMVGRLARRPEGWLRISATATAVALLAVSVPLGATVYRGALLVLFVGVLVQVSAVPIALIRPWIAAPLSVVGAVTIMASAHAGGAPWPWSVTTMITQGLVLALLGFRAPWPLGAGTLIVVLVFSGVVAALSGQTRDQQTVAIDLVVFTSIGGTALAAGIVSRQWQAIRRQLASERQLTEGERARRMLAEEKTRIAQELHDVIAHSMSIITIQASSATVRHPGASDELRQEFDEIAESSRRALSEMRSLLSVLRDPDAPLPRIPTPRLSDIPRLVEQSQQSGLDVRLNGMDALTDDNVDEAVGVTGYRIVQEALSNIIRHAPAVSIRVLIADDQAMVRAGFAALLDATDDLDVVGTASDGAEAVTLAQTLKPDVVLMDVRMPVLDGIDATRQLMALPAAEERPHVLMLTTFDIDEYVYEAMRAGASGFLLKDSPPSELATAVRIVARGDALLDPAVTRRVIEHFVRAREATPEPIALTALTTREREVLVLIARGLSNQEIAAELVLAEQTVKSHRARTHADAHTDGMTKAVTIELDEVRSLEARLELPSLHIREGVEDWRASEQLPTEPGAAGDALQSEARPDPRPSEASSRAHHDHVQQTVVDDRGRDQQHISRQSSAVTDDNRMRARRPRTASVDPVIEVEEAVRDDRPGDRGDVREPAEMPLRDRAGVLRHRRVQPDSGHHHEHMGSSSTGQLLELGNPHINVAKLARERDRDTRGDVIQRYAEIPGEKIPGTCRHQRDRDPGTLHHLRSGPHRAVTAHDNDHSGLASECLLGSTPAGVLTGRLKPTRLLPPIHRLRVSRGHERHGRRQRCHRACAYMLASGRILEPRGRCLPRRTDDCADLGEPIREDTRQPITQLLQVRVRDLQTAIRHRDLNRRVTRTRQNVTSLAPKDLRHLFPLGTTTEHGLHRVSIRGILSHQRCRQRTHQHRSQAQRRGIYTARSFLRIHDLTIRLQHVHLTGSANRRRAGPEPRTRLPLYARHERRVRIGMSQAAVYLRISQDRTGLQAGIQRQQEDCLAHAAKLGFTDPQVFIDNDVSAFDGGRRNGYDALVAQVRAGVTHIIVWHVDRLYRQPRELEDLIDLVEQHPMRIEAVRGGGFDLNTTEGRLMARQLVAIAAYESGHKSDRVKRANKRLAEQGVWHGPARYGYGPGGVLIPEQAAVIRQMADRFLAGESLRSITAWLNRSEIPPLRAGTGTSGLWHPYTVRSILSSARISGKRAYAPDTRADPAGGREILGPGDWEAIITPEETAQIRAIFADPTRRRTTPARPTLLGGIASCGKCGAGLTITGKLSPTSDTRRYTCQNDPSRPERGGLSINTAHLDDYVTDRVLRRLAHPPAGRDGPSTNALLRQVANINVRIGQLDQDYQHRVITRREHQIGIEAASSALRDVERRLVAAEGAIGLYAAPVGNREALESWWHALDVTDRRAVITTFIAKLRIAPGRPGRSFDTSRVRSDPASSRGEADVRAALTPESPIGTTTALIYLRISANRTSEHASIGQQRADCVELAHELGYARMIEFADEAVSAYQDRARPAYQELLRQLEESATTTVIVWHLDRLYRKPRELEQLLDLLDANPIRVESVQGGSFDLNRHEGRLFARQLVAFAHYESAHKGARVARAQQQRAKRGLLHGGRHYGYRRDGSLDTHEGRVIRRIVDDYLIGLTPVVIARDLTRAGVRTPIGGDRWGATTIRSILGSDRLHRRRLTAEREPQTPGRWDAIITADEAALVEAQLLLPGIAASRSSRSLLGGIVCCPRCTGRLVSGVNRLGRREYSCRTATVRCGGPTLDAKFLDAKVEAEVFNLLNRERIGHLPCAHQILRSVREARRRLVLLAEDFGAGELDHAEYLERRVPQTTVLCEGFRALSAHRRARVLSLAGPDLQERWGASLSFRRAVVCAFYPDCVYGGTCPPHETARGISPLDGYAAT</sequence>
<dbReference type="InterPro" id="IPR011712">
    <property type="entry name" value="Sig_transdc_His_kin_sub3_dim/P"/>
</dbReference>
<feature type="region of interest" description="Disordered" evidence="6">
    <location>
        <begin position="3351"/>
        <end position="3370"/>
    </location>
</feature>
<dbReference type="GO" id="GO:0046983">
    <property type="term" value="F:protein dimerization activity"/>
    <property type="evidence" value="ECO:0007669"/>
    <property type="project" value="InterPro"/>
</dbReference>
<dbReference type="GO" id="GO:0006629">
    <property type="term" value="P:lipid metabolic process"/>
    <property type="evidence" value="ECO:0007669"/>
    <property type="project" value="InterPro"/>
</dbReference>
<dbReference type="InterPro" id="IPR016032">
    <property type="entry name" value="Sig_transdc_resp-reg_C-effctor"/>
</dbReference>
<proteinExistence type="predicted"/>
<dbReference type="PANTHER" id="PTHR30461">
    <property type="entry name" value="DNA-INVERTASE FROM LAMBDOID PROPHAGE"/>
    <property type="match status" value="1"/>
</dbReference>
<evidence type="ECO:0000256" key="2">
    <source>
        <dbReference type="ARBA" id="ARBA00022676"/>
    </source>
</evidence>
<feature type="region of interest" description="Disordered" evidence="6">
    <location>
        <begin position="2610"/>
        <end position="2749"/>
    </location>
</feature>
<keyword evidence="1 5" id="KW-0597">Phosphoprotein</keyword>
<dbReference type="SUPFAM" id="SSF53041">
    <property type="entry name" value="Resolvase-like"/>
    <property type="match status" value="2"/>
</dbReference>
<evidence type="ECO:0000256" key="7">
    <source>
        <dbReference type="SAM" id="Phobius"/>
    </source>
</evidence>
<dbReference type="InterPro" id="IPR050639">
    <property type="entry name" value="SSR_resolvase"/>
</dbReference>
<dbReference type="Gene3D" id="3.40.50.2000">
    <property type="entry name" value="Glycogen Phosphorylase B"/>
    <property type="match status" value="4"/>
</dbReference>
<dbReference type="CDD" id="cd06170">
    <property type="entry name" value="LuxR_C_like"/>
    <property type="match status" value="1"/>
</dbReference>
<dbReference type="GO" id="GO:0016020">
    <property type="term" value="C:membrane"/>
    <property type="evidence" value="ECO:0007669"/>
    <property type="project" value="InterPro"/>
</dbReference>
<dbReference type="Proteomes" id="UP000887540">
    <property type="component" value="Unplaced"/>
</dbReference>
<dbReference type="CDD" id="cd03802">
    <property type="entry name" value="GT4_AviGT4-like"/>
    <property type="match status" value="1"/>
</dbReference>
<feature type="transmembrane region" description="Helical" evidence="7">
    <location>
        <begin position="2195"/>
        <end position="2213"/>
    </location>
</feature>
<keyword evidence="12" id="KW-1185">Reference proteome</keyword>
<feature type="compositionally biased region" description="Polar residues" evidence="6">
    <location>
        <begin position="3351"/>
        <end position="3361"/>
    </location>
</feature>
<dbReference type="SUPFAM" id="SSF75005">
    <property type="entry name" value="Arabinanase/levansucrase/invertase"/>
    <property type="match status" value="1"/>
</dbReference>
<feature type="domain" description="Recombinase" evidence="11">
    <location>
        <begin position="3198"/>
        <end position="3317"/>
    </location>
</feature>
<dbReference type="GO" id="GO:0003677">
    <property type="term" value="F:DNA binding"/>
    <property type="evidence" value="ECO:0007669"/>
    <property type="project" value="UniProtKB-KW"/>
</dbReference>
<dbReference type="Pfam" id="PF04041">
    <property type="entry name" value="Glyco_hydro_130"/>
    <property type="match status" value="1"/>
</dbReference>
<dbReference type="InterPro" id="IPR001296">
    <property type="entry name" value="Glyco_trans_1"/>
</dbReference>
<dbReference type="PANTHER" id="PTHR30461:SF23">
    <property type="entry name" value="DNA RECOMBINASE-RELATED"/>
    <property type="match status" value="1"/>
</dbReference>
<dbReference type="InterPro" id="IPR000792">
    <property type="entry name" value="Tscrpt_reg_LuxR_C"/>
</dbReference>